<dbReference type="Gene3D" id="3.30.200.20">
    <property type="entry name" value="Phosphorylase Kinase, domain 1"/>
    <property type="match status" value="1"/>
</dbReference>
<dbReference type="CDD" id="cd14014">
    <property type="entry name" value="STKc_PknB_like"/>
    <property type="match status" value="1"/>
</dbReference>
<evidence type="ECO:0000259" key="6">
    <source>
        <dbReference type="PROSITE" id="PS50011"/>
    </source>
</evidence>
<evidence type="ECO:0000313" key="7">
    <source>
        <dbReference type="EMBL" id="EFQ84813.1"/>
    </source>
</evidence>
<dbReference type="GO" id="GO:0004674">
    <property type="term" value="F:protein serine/threonine kinase activity"/>
    <property type="evidence" value="ECO:0007669"/>
    <property type="project" value="UniProtKB-EC"/>
</dbReference>
<reference evidence="7" key="1">
    <citation type="submission" date="2010-08" db="EMBL/GenBank/DDBJ databases">
        <authorList>
            <person name="Muzny D."/>
            <person name="Qin X."/>
            <person name="Buhay C."/>
            <person name="Dugan-Rocha S."/>
            <person name="Ding Y."/>
            <person name="Chen G."/>
            <person name="Hawes A."/>
            <person name="Holder M."/>
            <person name="Jhangiani S."/>
            <person name="Johnson A."/>
            <person name="Khan Z."/>
            <person name="Li Z."/>
            <person name="Liu W."/>
            <person name="Liu X."/>
            <person name="Perez L."/>
            <person name="Shen H."/>
            <person name="Wang Q."/>
            <person name="Watt J."/>
            <person name="Xi L."/>
            <person name="Xin Y."/>
            <person name="Zhou J."/>
            <person name="Deng J."/>
            <person name="Jiang H."/>
            <person name="Liu Y."/>
            <person name="Qu J."/>
            <person name="Song X.-Z."/>
            <person name="Zhang L."/>
            <person name="Villasana D."/>
            <person name="Johnson A."/>
            <person name="Liu J."/>
            <person name="Liyanage D."/>
            <person name="Lorensuhewa L."/>
            <person name="Robinson T."/>
            <person name="Song A."/>
            <person name="Song B.-B."/>
            <person name="Dinh H."/>
            <person name="Thornton R."/>
            <person name="Coyle M."/>
            <person name="Francisco L."/>
            <person name="Jackson L."/>
            <person name="Javaid M."/>
            <person name="Korchina V."/>
            <person name="Kovar C."/>
            <person name="Mata R."/>
            <person name="Mathew T."/>
            <person name="Ngo R."/>
            <person name="Nguyen L."/>
            <person name="Nguyen N."/>
            <person name="Okwuonu G."/>
            <person name="Ongeri F."/>
            <person name="Pham C."/>
            <person name="Simmons D."/>
            <person name="Wilczek-Boney K."/>
            <person name="Hale W."/>
            <person name="Jakkamsetti A."/>
            <person name="Pham P."/>
            <person name="Ruth R."/>
            <person name="San Lucas F."/>
            <person name="Warren J."/>
            <person name="Zhang J."/>
            <person name="Zhao Z."/>
            <person name="Zhou C."/>
            <person name="Zhu D."/>
            <person name="Lee S."/>
            <person name="Bess C."/>
            <person name="Blankenburg K."/>
            <person name="Forbes L."/>
            <person name="Fu Q."/>
            <person name="Gubbala S."/>
            <person name="Hirani K."/>
            <person name="Jayaseelan J.C."/>
            <person name="Lara F."/>
            <person name="Munidasa M."/>
            <person name="Palculict T."/>
            <person name="Patil S."/>
            <person name="Pu L.-L."/>
            <person name="Saada N."/>
            <person name="Tang L."/>
            <person name="Weissenberger G."/>
            <person name="Zhu Y."/>
            <person name="Hemphill L."/>
            <person name="Shang Y."/>
            <person name="Youmans B."/>
            <person name="Ayvaz T."/>
            <person name="Ross M."/>
            <person name="Santibanez J."/>
            <person name="Aqrawi P."/>
            <person name="Gross S."/>
            <person name="Joshi V."/>
            <person name="Fowler G."/>
            <person name="Nazareth L."/>
            <person name="Reid J."/>
            <person name="Worley K."/>
            <person name="Petrosino J."/>
            <person name="Highlander S."/>
            <person name="Gibbs R."/>
        </authorList>
    </citation>
    <scope>NUCLEOTIDE SEQUENCE [LARGE SCALE GENOMIC DNA]</scope>
    <source>
        <strain evidence="7">DSM 15272</strain>
    </source>
</reference>
<dbReference type="InterPro" id="IPR027417">
    <property type="entry name" value="P-loop_NTPase"/>
</dbReference>
<dbReference type="eggNOG" id="COG0515">
    <property type="taxonomic scope" value="Bacteria"/>
</dbReference>
<comment type="caution">
    <text evidence="7">The sequence shown here is derived from an EMBL/GenBank/DDBJ whole genome shotgun (WGS) entry which is preliminary data.</text>
</comment>
<organism evidence="7 8">
    <name type="scientific">Aeromicrobium marinum DSM 15272</name>
    <dbReference type="NCBI Taxonomy" id="585531"/>
    <lineage>
        <taxon>Bacteria</taxon>
        <taxon>Bacillati</taxon>
        <taxon>Actinomycetota</taxon>
        <taxon>Actinomycetes</taxon>
        <taxon>Propionibacteriales</taxon>
        <taxon>Nocardioidaceae</taxon>
        <taxon>Aeromicrobium</taxon>
    </lineage>
</organism>
<dbReference type="SUPFAM" id="SSF56112">
    <property type="entry name" value="Protein kinase-like (PK-like)"/>
    <property type="match status" value="1"/>
</dbReference>
<dbReference type="GO" id="GO:0005524">
    <property type="term" value="F:ATP binding"/>
    <property type="evidence" value="ECO:0007669"/>
    <property type="project" value="UniProtKB-KW"/>
</dbReference>
<dbReference type="InterPro" id="IPR050660">
    <property type="entry name" value="NEK_Ser/Thr_kinase"/>
</dbReference>
<evidence type="ECO:0000256" key="2">
    <source>
        <dbReference type="ARBA" id="ARBA00022679"/>
    </source>
</evidence>
<keyword evidence="3" id="KW-0547">Nucleotide-binding</keyword>
<dbReference type="EMBL" id="ACLF03000001">
    <property type="protein sequence ID" value="EFQ84813.1"/>
    <property type="molecule type" value="Genomic_DNA"/>
</dbReference>
<dbReference type="Pfam" id="PF00069">
    <property type="entry name" value="Pkinase"/>
    <property type="match status" value="2"/>
</dbReference>
<evidence type="ECO:0000256" key="5">
    <source>
        <dbReference type="ARBA" id="ARBA00022840"/>
    </source>
</evidence>
<dbReference type="EC" id="2.7.11.1" evidence="1"/>
<dbReference type="STRING" id="585531.HMPREF0063_10154"/>
<dbReference type="InterPro" id="IPR011009">
    <property type="entry name" value="Kinase-like_dom_sf"/>
</dbReference>
<gene>
    <name evidence="7" type="ORF">HMPREF0063_10154</name>
</gene>
<dbReference type="PANTHER" id="PTHR43671">
    <property type="entry name" value="SERINE/THREONINE-PROTEIN KINASE NEK"/>
    <property type="match status" value="1"/>
</dbReference>
<dbReference type="SMART" id="SM00220">
    <property type="entry name" value="S_TKc"/>
    <property type="match status" value="1"/>
</dbReference>
<dbReference type="PROSITE" id="PS00108">
    <property type="entry name" value="PROTEIN_KINASE_ST"/>
    <property type="match status" value="1"/>
</dbReference>
<dbReference type="PROSITE" id="PS50011">
    <property type="entry name" value="PROTEIN_KINASE_DOM"/>
    <property type="match status" value="1"/>
</dbReference>
<name>E2S7Z7_9ACTN</name>
<dbReference type="AlphaFoldDB" id="E2S7Z7"/>
<dbReference type="Gene3D" id="1.10.510.10">
    <property type="entry name" value="Transferase(Phosphotransferase) domain 1"/>
    <property type="match status" value="1"/>
</dbReference>
<protein>
    <recommendedName>
        <fullName evidence="1">non-specific serine/threonine protein kinase</fullName>
        <ecNumber evidence="1">2.7.11.1</ecNumber>
    </recommendedName>
</protein>
<keyword evidence="4" id="KW-0418">Kinase</keyword>
<accession>E2S7Z7</accession>
<evidence type="ECO:0000256" key="1">
    <source>
        <dbReference type="ARBA" id="ARBA00012513"/>
    </source>
</evidence>
<sequence>MQEAAEAASLTLLALPAPSLRQFRPSGERPFADAVRVGLFARDLYDLRSPVVRGGDFFGRSVLLRQLERNITQGQTHVALFGLRKIGKTSFLFRLREALRNREAGLIAQADLQRSNAINPSADYLLWHLGESLWDGNRRVRGVSDLKLFGRYETYSEVPDRASVFELFDHDLRTVHDRIGLPVIIMLDEIERMFPSSEDSVWRKDFVRFWQLLRGFDQERPGILRFVISGTNPQCVESHAIFGEDNPIYSYFSTTYLGPLSELEAQELLGTYGARMGLEWKSSVIARVFDDTGGHPALLRTFASMVHRNSHPRHGSVSPALEEARDTSARFLTEQGPLLAQIVAILEDQYADEFEILRTLALGKVHEFRDMARAFPEDTAHLIGYGLCGQPDETTRVTSQLLQTYLQRRESSARPGVDSGSTAANIVGQVVDGRYRVESLISADGGFANVYRAASLDQQEGTPSAVALKVLKNGRLSVLEREVEVLRGFEHKNIVQFVDSGRLESGAVYLAMEYLEGPTLRAYCEAATRPSEQRLMSWTTALMGALVHMHPKETQRRRLRAESGSEESIQVLLESRYGYVHRDIKPENVIVTKRGPVLVDFNISSRVSVAVETVSATPGYLPPELIGTSWSPRVDIHQLGVTLLQAAAGESLVGDNMDDLVLVMRSSVSPKTAQLLERLLDTGPSGYQTAFTAHRDAQRILDQL</sequence>
<keyword evidence="8" id="KW-1185">Reference proteome</keyword>
<evidence type="ECO:0000256" key="3">
    <source>
        <dbReference type="ARBA" id="ARBA00022741"/>
    </source>
</evidence>
<keyword evidence="2" id="KW-0808">Transferase</keyword>
<dbReference type="SUPFAM" id="SSF52540">
    <property type="entry name" value="P-loop containing nucleoside triphosphate hydrolases"/>
    <property type="match status" value="1"/>
</dbReference>
<evidence type="ECO:0000256" key="4">
    <source>
        <dbReference type="ARBA" id="ARBA00022777"/>
    </source>
</evidence>
<dbReference type="Gene3D" id="3.40.50.300">
    <property type="entry name" value="P-loop containing nucleotide triphosphate hydrolases"/>
    <property type="match status" value="1"/>
</dbReference>
<evidence type="ECO:0000313" key="8">
    <source>
        <dbReference type="Proteomes" id="UP000003111"/>
    </source>
</evidence>
<dbReference type="InterPro" id="IPR008271">
    <property type="entry name" value="Ser/Thr_kinase_AS"/>
</dbReference>
<feature type="domain" description="Protein kinase" evidence="6">
    <location>
        <begin position="436"/>
        <end position="701"/>
    </location>
</feature>
<dbReference type="Proteomes" id="UP000003111">
    <property type="component" value="Unassembled WGS sequence"/>
</dbReference>
<dbReference type="eggNOG" id="COG1672">
    <property type="taxonomic scope" value="Bacteria"/>
</dbReference>
<keyword evidence="5" id="KW-0067">ATP-binding</keyword>
<dbReference type="HOGENOM" id="CLU_391633_0_0_11"/>
<dbReference type="InterPro" id="IPR000719">
    <property type="entry name" value="Prot_kinase_dom"/>
</dbReference>
<proteinExistence type="predicted"/>
<dbReference type="PANTHER" id="PTHR43671:SF13">
    <property type="entry name" value="SERINE_THREONINE-PROTEIN KINASE NEK2"/>
    <property type="match status" value="1"/>
</dbReference>